<keyword evidence="3 6" id="KW-0132">Cell division</keyword>
<name>A0AAE9L6T1_9ENTR</name>
<evidence type="ECO:0000256" key="6">
    <source>
        <dbReference type="HAMAP-Rule" id="MF_00262"/>
    </source>
</evidence>
<organism evidence="8 9">
    <name type="scientific">Candidatus Blochmanniella camponoti</name>
    <dbReference type="NCBI Taxonomy" id="108080"/>
    <lineage>
        <taxon>Bacteria</taxon>
        <taxon>Pseudomonadati</taxon>
        <taxon>Pseudomonadota</taxon>
        <taxon>Gammaproteobacteria</taxon>
        <taxon>Enterobacterales</taxon>
        <taxon>Enterobacteriaceae</taxon>
        <taxon>ant endosymbionts</taxon>
        <taxon>Candidatus Blochmanniella</taxon>
    </lineage>
</organism>
<evidence type="ECO:0000313" key="10">
    <source>
        <dbReference type="Proteomes" id="UP001056483"/>
    </source>
</evidence>
<evidence type="ECO:0000256" key="1">
    <source>
        <dbReference type="ARBA" id="ARBA00008168"/>
    </source>
</evidence>
<dbReference type="GO" id="GO:0032955">
    <property type="term" value="P:regulation of division septum assembly"/>
    <property type="evidence" value="ECO:0007669"/>
    <property type="project" value="InterPro"/>
</dbReference>
<keyword evidence="4 6" id="KW-0131">Cell cycle</keyword>
<dbReference type="Pfam" id="PF03776">
    <property type="entry name" value="MinE"/>
    <property type="match status" value="1"/>
</dbReference>
<dbReference type="NCBIfam" id="NF001422">
    <property type="entry name" value="PRK00296.1"/>
    <property type="match status" value="1"/>
</dbReference>
<gene>
    <name evidence="6 8" type="primary">minE</name>
    <name evidence="8" type="ORF">M9394_00550</name>
    <name evidence="7" type="ORF">M9404_01910</name>
</gene>
<sequence>MVLVNFFFFRKKTPADIAKKRLQEIISEHNIRNNFTPYFLPQLKKDLVQTISKYIHNPRILSIQLEKKDNNTSILKCKIIFFNEETQ</sequence>
<comment type="function">
    <text evidence="5 6">Prevents the cell division inhibition by proteins MinC and MinD at internal division sites while permitting inhibition at polar sites. This ensures cell division at the proper site by restricting the formation of a division septum at the midpoint of the long axis of the cell.</text>
</comment>
<dbReference type="Proteomes" id="UP001056323">
    <property type="component" value="Chromosome"/>
</dbReference>
<dbReference type="GO" id="GO:0051301">
    <property type="term" value="P:cell division"/>
    <property type="evidence" value="ECO:0007669"/>
    <property type="project" value="UniProtKB-KW"/>
</dbReference>
<evidence type="ECO:0000313" key="8">
    <source>
        <dbReference type="EMBL" id="URJ27641.1"/>
    </source>
</evidence>
<dbReference type="RefSeq" id="WP_250247354.1">
    <property type="nucleotide sequence ID" value="NZ_CP097749.1"/>
</dbReference>
<protein>
    <recommendedName>
        <fullName evidence="2 6">Cell division topological specificity factor</fullName>
    </recommendedName>
</protein>
<evidence type="ECO:0000256" key="5">
    <source>
        <dbReference type="ARBA" id="ARBA00025265"/>
    </source>
</evidence>
<dbReference type="KEGG" id="bhb:M9394_00550"/>
<dbReference type="InterPro" id="IPR005527">
    <property type="entry name" value="MinE"/>
</dbReference>
<proteinExistence type="inferred from homology"/>
<dbReference type="InterPro" id="IPR036707">
    <property type="entry name" value="MinE_sf"/>
</dbReference>
<comment type="similarity">
    <text evidence="1 6">Belongs to the MinE family.</text>
</comment>
<dbReference type="EMBL" id="CP097751">
    <property type="protein sequence ID" value="URJ27641.1"/>
    <property type="molecule type" value="Genomic_DNA"/>
</dbReference>
<accession>A0AAE9L6T1</accession>
<dbReference type="HAMAP" id="MF_00262">
    <property type="entry name" value="MinE"/>
    <property type="match status" value="1"/>
</dbReference>
<dbReference type="SUPFAM" id="SSF55229">
    <property type="entry name" value="Cell division protein MinE topological specificity domain"/>
    <property type="match status" value="1"/>
</dbReference>
<dbReference type="Gene3D" id="3.30.1070.10">
    <property type="entry name" value="Cell division topological specificity factor MinE"/>
    <property type="match status" value="1"/>
</dbReference>
<reference evidence="8" key="1">
    <citation type="submission" date="2022-05" db="EMBL/GenBank/DDBJ databases">
        <title>Impact of host demography and evolutionary history on endosymbiont molecular evolution: a test in carpenter ants (Genus Camponotus) and their Blochmannia endosymbionts.</title>
        <authorList>
            <person name="Manthey J.D."/>
            <person name="Giron J.C."/>
            <person name="Hruska J.P."/>
        </authorList>
    </citation>
    <scope>NUCLEOTIDE SEQUENCE</scope>
    <source>
        <strain evidence="8">C-049</strain>
        <strain evidence="7">C-050</strain>
    </source>
</reference>
<evidence type="ECO:0000313" key="7">
    <source>
        <dbReference type="EMBL" id="URJ24285.1"/>
    </source>
</evidence>
<evidence type="ECO:0000256" key="3">
    <source>
        <dbReference type="ARBA" id="ARBA00022618"/>
    </source>
</evidence>
<dbReference type="Proteomes" id="UP001056483">
    <property type="component" value="Chromosome"/>
</dbReference>
<keyword evidence="10" id="KW-1185">Reference proteome</keyword>
<dbReference type="AlphaFoldDB" id="A0AAE9L6T1"/>
<evidence type="ECO:0000256" key="2">
    <source>
        <dbReference type="ARBA" id="ARBA00020112"/>
    </source>
</evidence>
<dbReference type="NCBIfam" id="TIGR01215">
    <property type="entry name" value="minE"/>
    <property type="match status" value="1"/>
</dbReference>
<evidence type="ECO:0000256" key="4">
    <source>
        <dbReference type="ARBA" id="ARBA00023306"/>
    </source>
</evidence>
<evidence type="ECO:0000313" key="9">
    <source>
        <dbReference type="Proteomes" id="UP001056323"/>
    </source>
</evidence>
<dbReference type="EMBL" id="CP097750">
    <property type="protein sequence ID" value="URJ24285.1"/>
    <property type="molecule type" value="Genomic_DNA"/>
</dbReference>